<protein>
    <recommendedName>
        <fullName evidence="1">Cytidyltransferase-like domain-containing protein</fullName>
    </recommendedName>
</protein>
<accession>A0A151GN46</accession>
<dbReference type="RefSeq" id="XP_040657850.1">
    <property type="nucleotide sequence ID" value="XM_040802817.1"/>
</dbReference>
<reference evidence="2 3" key="1">
    <citation type="journal article" date="2016" name="Sci. Rep.">
        <title>Insights into Adaptations to a Near-Obligate Nematode Endoparasitic Lifestyle from the Finished Genome of Drechmeria coniospora.</title>
        <authorList>
            <person name="Zhang L."/>
            <person name="Zhou Z."/>
            <person name="Guo Q."/>
            <person name="Fokkens L."/>
            <person name="Miskei M."/>
            <person name="Pocsi I."/>
            <person name="Zhang W."/>
            <person name="Chen M."/>
            <person name="Wang L."/>
            <person name="Sun Y."/>
            <person name="Donzelli B.G."/>
            <person name="Gibson D.M."/>
            <person name="Nelson D.R."/>
            <person name="Luo J.G."/>
            <person name="Rep M."/>
            <person name="Liu H."/>
            <person name="Yang S."/>
            <person name="Wang J."/>
            <person name="Krasnoff S.B."/>
            <person name="Xu Y."/>
            <person name="Molnar I."/>
            <person name="Lin M."/>
        </authorList>
    </citation>
    <scope>NUCLEOTIDE SEQUENCE [LARGE SCALE GENOMIC DNA]</scope>
    <source>
        <strain evidence="2 3">ARSEF 6962</strain>
    </source>
</reference>
<name>A0A151GN46_DRECN</name>
<dbReference type="Proteomes" id="UP000076580">
    <property type="component" value="Chromosome 02"/>
</dbReference>
<dbReference type="AlphaFoldDB" id="A0A151GN46"/>
<evidence type="ECO:0000313" key="3">
    <source>
        <dbReference type="Proteomes" id="UP000076580"/>
    </source>
</evidence>
<evidence type="ECO:0000313" key="2">
    <source>
        <dbReference type="EMBL" id="KYK58498.1"/>
    </source>
</evidence>
<sequence>MASASPLLRQDSPSMVRFFLADFVEQAATNQGISLDGPSRPFNGRAAHDPPLLRPHGPPNHILLFPGSFNPPHTGHLALLRHILFAQGPGVSPIGAVVVLTDDVKLAAKNHRDERPFLLPKAKRAALWRQANVPRDRVWVFDGSEDEWKRLKGELDTILARNGISLPFHLLVGPDWISVRSVTDPRSWGCLEAVTSDISRRVDFRCPHSLRQLPRCSAWVPSALPDTVPSEAAVDGFCGEHVGQGPPTNRQPRRHLAERGIHAAIDAPRRTTWVCQTLRKPLRRYRFVPSQTADPPPRPAPSSTEIRRIVATCDEELLEAELEKTALGAALLKAYAVQHGPYSSPVAREKSPDHVTKKTLADRAVQW</sequence>
<keyword evidence="3" id="KW-1185">Reference proteome</keyword>
<dbReference type="STRING" id="98403.A0A151GN46"/>
<organism evidence="2 3">
    <name type="scientific">Drechmeria coniospora</name>
    <name type="common">Nematophagous fungus</name>
    <name type="synonym">Meria coniospora</name>
    <dbReference type="NCBI Taxonomy" id="98403"/>
    <lineage>
        <taxon>Eukaryota</taxon>
        <taxon>Fungi</taxon>
        <taxon>Dikarya</taxon>
        <taxon>Ascomycota</taxon>
        <taxon>Pezizomycotina</taxon>
        <taxon>Sordariomycetes</taxon>
        <taxon>Hypocreomycetidae</taxon>
        <taxon>Hypocreales</taxon>
        <taxon>Ophiocordycipitaceae</taxon>
        <taxon>Drechmeria</taxon>
    </lineage>
</organism>
<dbReference type="GO" id="GO:0003824">
    <property type="term" value="F:catalytic activity"/>
    <property type="evidence" value="ECO:0007669"/>
    <property type="project" value="InterPro"/>
</dbReference>
<dbReference type="InterPro" id="IPR014729">
    <property type="entry name" value="Rossmann-like_a/b/a_fold"/>
</dbReference>
<dbReference type="Gene3D" id="3.40.50.620">
    <property type="entry name" value="HUPs"/>
    <property type="match status" value="1"/>
</dbReference>
<dbReference type="GeneID" id="63718157"/>
<dbReference type="SUPFAM" id="SSF52374">
    <property type="entry name" value="Nucleotidylyl transferase"/>
    <property type="match status" value="1"/>
</dbReference>
<dbReference type="InterPro" id="IPR004821">
    <property type="entry name" value="Cyt_trans-like"/>
</dbReference>
<dbReference type="InParanoid" id="A0A151GN46"/>
<proteinExistence type="predicted"/>
<dbReference type="Pfam" id="PF01467">
    <property type="entry name" value="CTP_transf_like"/>
    <property type="match status" value="1"/>
</dbReference>
<dbReference type="EMBL" id="LAYC01000002">
    <property type="protein sequence ID" value="KYK58498.1"/>
    <property type="molecule type" value="Genomic_DNA"/>
</dbReference>
<feature type="domain" description="Cytidyltransferase-like" evidence="1">
    <location>
        <begin position="64"/>
        <end position="161"/>
    </location>
</feature>
<gene>
    <name evidence="2" type="ORF">DCS_05514</name>
</gene>
<comment type="caution">
    <text evidence="2">The sequence shown here is derived from an EMBL/GenBank/DDBJ whole genome shotgun (WGS) entry which is preliminary data.</text>
</comment>
<evidence type="ECO:0000259" key="1">
    <source>
        <dbReference type="Pfam" id="PF01467"/>
    </source>
</evidence>